<dbReference type="NCBIfam" id="TIGR00158">
    <property type="entry name" value="L9"/>
    <property type="match status" value="1"/>
</dbReference>
<comment type="similarity">
    <text evidence="1 7">Belongs to the bacterial ribosomal protein bL9 family.</text>
</comment>
<feature type="region of interest" description="Disordered" evidence="8">
    <location>
        <begin position="49"/>
        <end position="71"/>
    </location>
</feature>
<dbReference type="GO" id="GO:0003735">
    <property type="term" value="F:structural constituent of ribosome"/>
    <property type="evidence" value="ECO:0007669"/>
    <property type="project" value="InterPro"/>
</dbReference>
<organism evidence="10 11">
    <name type="scientific">Pacificimonas flava</name>
    <dbReference type="NCBI Taxonomy" id="1234595"/>
    <lineage>
        <taxon>Bacteria</taxon>
        <taxon>Pseudomonadati</taxon>
        <taxon>Pseudomonadota</taxon>
        <taxon>Alphaproteobacteria</taxon>
        <taxon>Sphingomonadales</taxon>
        <taxon>Sphingosinicellaceae</taxon>
        <taxon>Pacificimonas</taxon>
    </lineage>
</organism>
<dbReference type="InterPro" id="IPR020070">
    <property type="entry name" value="Ribosomal_bL9_N"/>
</dbReference>
<feature type="compositionally biased region" description="Acidic residues" evidence="8">
    <location>
        <begin position="202"/>
        <end position="214"/>
    </location>
</feature>
<keyword evidence="2 7" id="KW-0699">rRNA-binding</keyword>
<dbReference type="PANTHER" id="PTHR21368">
    <property type="entry name" value="50S RIBOSOMAL PROTEIN L9"/>
    <property type="match status" value="1"/>
</dbReference>
<evidence type="ECO:0000256" key="7">
    <source>
        <dbReference type="HAMAP-Rule" id="MF_00503"/>
    </source>
</evidence>
<feature type="domain" description="Ribosomal protein L9" evidence="9">
    <location>
        <begin position="16"/>
        <end position="43"/>
    </location>
</feature>
<sequence>MANMDIILLERVEKLGNIGDVVAVKPGYARNFLLPQRKALRANEANRAKFEADRERIEKENAEKRTGAEADAKTLEGTQVVLIRQSSDSGQLYGSVSARDIAASLSEGKIAVDKNQVSLEAPIKNLGVHKVTVSLHPEVSVTIEANVARSEEEAEMQRQGINIFVDEGDDEMLTESERLAKEALERAERQANAEASGIALDENGEPVTEGEDGEAAAGADADAEGTDEAAEAEAEDAKD</sequence>
<dbReference type="PATRIC" id="fig|1234595.3.peg.3035"/>
<evidence type="ECO:0000256" key="4">
    <source>
        <dbReference type="ARBA" id="ARBA00022980"/>
    </source>
</evidence>
<dbReference type="GO" id="GO:0019843">
    <property type="term" value="F:rRNA binding"/>
    <property type="evidence" value="ECO:0007669"/>
    <property type="project" value="UniProtKB-UniRule"/>
</dbReference>
<evidence type="ECO:0000313" key="10">
    <source>
        <dbReference type="EMBL" id="EMD81600.1"/>
    </source>
</evidence>
<dbReference type="InterPro" id="IPR009027">
    <property type="entry name" value="Ribosomal_bL9/RNase_H1_N"/>
</dbReference>
<evidence type="ECO:0000313" key="11">
    <source>
        <dbReference type="Proteomes" id="UP000011717"/>
    </source>
</evidence>
<dbReference type="InterPro" id="IPR036935">
    <property type="entry name" value="Ribosomal_bL9_N_sf"/>
</dbReference>
<evidence type="ECO:0000256" key="8">
    <source>
        <dbReference type="SAM" id="MobiDB-lite"/>
    </source>
</evidence>
<dbReference type="GO" id="GO:0006412">
    <property type="term" value="P:translation"/>
    <property type="evidence" value="ECO:0007669"/>
    <property type="project" value="UniProtKB-UniRule"/>
</dbReference>
<evidence type="ECO:0000256" key="6">
    <source>
        <dbReference type="ARBA" id="ARBA00035292"/>
    </source>
</evidence>
<feature type="compositionally biased region" description="Acidic residues" evidence="8">
    <location>
        <begin position="221"/>
        <end position="239"/>
    </location>
</feature>
<dbReference type="GO" id="GO:0005840">
    <property type="term" value="C:ribosome"/>
    <property type="evidence" value="ECO:0007669"/>
    <property type="project" value="UniProtKB-KW"/>
</dbReference>
<keyword evidence="11" id="KW-1185">Reference proteome</keyword>
<dbReference type="GO" id="GO:1990904">
    <property type="term" value="C:ribonucleoprotein complex"/>
    <property type="evidence" value="ECO:0007669"/>
    <property type="project" value="UniProtKB-KW"/>
</dbReference>
<dbReference type="InterPro" id="IPR000244">
    <property type="entry name" value="Ribosomal_bL9"/>
</dbReference>
<keyword evidence="5 7" id="KW-0687">Ribonucleoprotein</keyword>
<dbReference type="InterPro" id="IPR036791">
    <property type="entry name" value="Ribosomal_bL9_C_sf"/>
</dbReference>
<gene>
    <name evidence="7" type="primary">rplI</name>
    <name evidence="10" type="ORF">C725_3028</name>
</gene>
<evidence type="ECO:0000256" key="1">
    <source>
        <dbReference type="ARBA" id="ARBA00010605"/>
    </source>
</evidence>
<dbReference type="SUPFAM" id="SSF55653">
    <property type="entry name" value="Ribosomal protein L9 C-domain"/>
    <property type="match status" value="1"/>
</dbReference>
<reference evidence="10 11" key="1">
    <citation type="journal article" date="2013" name="Genome Announc.">
        <title>Draft Genome Sequence of Strain JLT2015T, Belonging to the Family Sphingomonadaceae of the Alphaproteobacteria.</title>
        <authorList>
            <person name="Tang K."/>
            <person name="Liu K."/>
            <person name="Li S."/>
            <person name="Jiao N."/>
        </authorList>
    </citation>
    <scope>NUCLEOTIDE SEQUENCE [LARGE SCALE GENOMIC DNA]</scope>
    <source>
        <strain evidence="10 11">JLT2015</strain>
    </source>
</reference>
<dbReference type="Pfam" id="PF01281">
    <property type="entry name" value="Ribosomal_L9_N"/>
    <property type="match status" value="1"/>
</dbReference>
<name>M2S872_9SPHN</name>
<dbReference type="InterPro" id="IPR020594">
    <property type="entry name" value="Ribosomal_bL9_bac/chp"/>
</dbReference>
<evidence type="ECO:0000256" key="3">
    <source>
        <dbReference type="ARBA" id="ARBA00022884"/>
    </source>
</evidence>
<dbReference type="EMBL" id="AMRV01000026">
    <property type="protein sequence ID" value="EMD81600.1"/>
    <property type="molecule type" value="Genomic_DNA"/>
</dbReference>
<protein>
    <recommendedName>
        <fullName evidence="6 7">Large ribosomal subunit protein bL9</fullName>
    </recommendedName>
</protein>
<dbReference type="Gene3D" id="3.40.5.10">
    <property type="entry name" value="Ribosomal protein L9, N-terminal domain"/>
    <property type="match status" value="1"/>
</dbReference>
<dbReference type="Gene3D" id="3.10.430.100">
    <property type="entry name" value="Ribosomal protein L9, C-terminal domain"/>
    <property type="match status" value="1"/>
</dbReference>
<comment type="function">
    <text evidence="7">Binds to the 23S rRNA.</text>
</comment>
<dbReference type="HAMAP" id="MF_00503">
    <property type="entry name" value="Ribosomal_bL9"/>
    <property type="match status" value="1"/>
</dbReference>
<accession>M2S872</accession>
<feature type="region of interest" description="Disordered" evidence="8">
    <location>
        <begin position="183"/>
        <end position="239"/>
    </location>
</feature>
<dbReference type="Pfam" id="PF03948">
    <property type="entry name" value="Ribosomal_L9_C"/>
    <property type="match status" value="1"/>
</dbReference>
<keyword evidence="3 7" id="KW-0694">RNA-binding</keyword>
<evidence type="ECO:0000259" key="9">
    <source>
        <dbReference type="PROSITE" id="PS00651"/>
    </source>
</evidence>
<proteinExistence type="inferred from homology"/>
<dbReference type="InterPro" id="IPR020069">
    <property type="entry name" value="Ribosomal_bL9_C"/>
</dbReference>
<dbReference type="SUPFAM" id="SSF55658">
    <property type="entry name" value="L9 N-domain-like"/>
    <property type="match status" value="1"/>
</dbReference>
<evidence type="ECO:0000256" key="2">
    <source>
        <dbReference type="ARBA" id="ARBA00022730"/>
    </source>
</evidence>
<evidence type="ECO:0000256" key="5">
    <source>
        <dbReference type="ARBA" id="ARBA00023274"/>
    </source>
</evidence>
<keyword evidence="4 7" id="KW-0689">Ribosomal protein</keyword>
<comment type="caution">
    <text evidence="10">The sequence shown here is derived from an EMBL/GenBank/DDBJ whole genome shotgun (WGS) entry which is preliminary data.</text>
</comment>
<dbReference type="AlphaFoldDB" id="M2S872"/>
<dbReference type="PROSITE" id="PS00651">
    <property type="entry name" value="RIBOSOMAL_L9"/>
    <property type="match status" value="1"/>
</dbReference>
<dbReference type="Proteomes" id="UP000011717">
    <property type="component" value="Unassembled WGS sequence"/>
</dbReference>